<feature type="domain" description="MIP18 family-like" evidence="1">
    <location>
        <begin position="16"/>
        <end position="79"/>
    </location>
</feature>
<evidence type="ECO:0000259" key="1">
    <source>
        <dbReference type="Pfam" id="PF01883"/>
    </source>
</evidence>
<accession>A0ABU8VQU4</accession>
<dbReference type="InterPro" id="IPR052339">
    <property type="entry name" value="Fe-S_Maturation_MIP18"/>
</dbReference>
<proteinExistence type="predicted"/>
<dbReference type="Gene3D" id="3.30.300.130">
    <property type="entry name" value="Fe-S cluster assembly (FSCA)"/>
    <property type="match status" value="1"/>
</dbReference>
<dbReference type="Proteomes" id="UP001365846">
    <property type="component" value="Unassembled WGS sequence"/>
</dbReference>
<gene>
    <name evidence="2" type="ORF">WKW77_29765</name>
</gene>
<dbReference type="SUPFAM" id="SSF117916">
    <property type="entry name" value="Fe-S cluster assembly (FSCA) domain-like"/>
    <property type="match status" value="1"/>
</dbReference>
<name>A0ABU8VQU4_9BURK</name>
<dbReference type="PANTHER" id="PTHR42831">
    <property type="entry name" value="FE-S PROTEIN MATURATION AUXILIARY FACTOR YITW"/>
    <property type="match status" value="1"/>
</dbReference>
<dbReference type="EMBL" id="JBBKZU010000018">
    <property type="protein sequence ID" value="MEJ8815284.1"/>
    <property type="molecule type" value="Genomic_DNA"/>
</dbReference>
<dbReference type="Pfam" id="PF01883">
    <property type="entry name" value="FeS_assembly_P"/>
    <property type="match status" value="1"/>
</dbReference>
<evidence type="ECO:0000313" key="3">
    <source>
        <dbReference type="Proteomes" id="UP001365846"/>
    </source>
</evidence>
<evidence type="ECO:0000313" key="2">
    <source>
        <dbReference type="EMBL" id="MEJ8815284.1"/>
    </source>
</evidence>
<comment type="caution">
    <text evidence="2">The sequence shown here is derived from an EMBL/GenBank/DDBJ whole genome shotgun (WGS) entry which is preliminary data.</text>
</comment>
<dbReference type="InterPro" id="IPR002744">
    <property type="entry name" value="MIP18-like"/>
</dbReference>
<organism evidence="2 3">
    <name type="scientific">Variovorax ureilyticus</name>
    <dbReference type="NCBI Taxonomy" id="1836198"/>
    <lineage>
        <taxon>Bacteria</taxon>
        <taxon>Pseudomonadati</taxon>
        <taxon>Pseudomonadota</taxon>
        <taxon>Betaproteobacteria</taxon>
        <taxon>Burkholderiales</taxon>
        <taxon>Comamonadaceae</taxon>
        <taxon>Variovorax</taxon>
    </lineage>
</organism>
<reference evidence="2 3" key="1">
    <citation type="submission" date="2024-03" db="EMBL/GenBank/DDBJ databases">
        <title>Novel species of the genus Variovorax.</title>
        <authorList>
            <person name="Liu Q."/>
            <person name="Xin Y.-H."/>
        </authorList>
    </citation>
    <scope>NUCLEOTIDE SEQUENCE [LARGE SCALE GENOMIC DNA]</scope>
    <source>
        <strain evidence="2 3">KACC 18899</strain>
    </source>
</reference>
<dbReference type="RefSeq" id="WP_340360494.1">
    <property type="nucleotide sequence ID" value="NZ_JBBKZU010000018.1"/>
</dbReference>
<protein>
    <submittedName>
        <fullName evidence="2">Metal-sulfur cluster assembly factor</fullName>
    </submittedName>
</protein>
<dbReference type="PANTHER" id="PTHR42831:SF1">
    <property type="entry name" value="FE-S PROTEIN MATURATION AUXILIARY FACTOR YITW"/>
    <property type="match status" value="1"/>
</dbReference>
<sequence length="109" mass="11901">MSASFPYDGPEALRAPVSAALSRVVDPEVSMNIVDVGLIYGVTIDAVNVHVLMTMTSAACPVIDLIIEDAEIELDRVVPADLKICIELVWEPPWTPDRMSASAKRFMGW</sequence>
<keyword evidence="3" id="KW-1185">Reference proteome</keyword>
<dbReference type="InterPro" id="IPR034904">
    <property type="entry name" value="FSCA_dom_sf"/>
</dbReference>